<dbReference type="OrthoDB" id="205616at2157"/>
<dbReference type="Pfam" id="PF18545">
    <property type="entry name" value="HalOD1"/>
    <property type="match status" value="1"/>
</dbReference>
<name>A0A1I3S8P8_9EURY</name>
<dbReference type="Proteomes" id="UP000182829">
    <property type="component" value="Unassembled WGS sequence"/>
</dbReference>
<evidence type="ECO:0000313" key="3">
    <source>
        <dbReference type="Proteomes" id="UP000182829"/>
    </source>
</evidence>
<sequence length="88" mass="9691">MTSKPPVSFRIAQAVAEHEGTTVEELHPPLHDAIDTEALDAIFRTDDSSRVVPAIEFSYKKYAIQVDSPDEIIVRESASPAEPRTEAV</sequence>
<dbReference type="InterPro" id="IPR040624">
    <property type="entry name" value="HalOD1"/>
</dbReference>
<dbReference type="EMBL" id="FORO01000038">
    <property type="protein sequence ID" value="SFJ54770.1"/>
    <property type="molecule type" value="Genomic_DNA"/>
</dbReference>
<gene>
    <name evidence="2" type="ORF">SAMN05443661_13813</name>
</gene>
<reference evidence="2 3" key="1">
    <citation type="submission" date="2016-10" db="EMBL/GenBank/DDBJ databases">
        <authorList>
            <person name="de Groot N.N."/>
        </authorList>
    </citation>
    <scope>NUCLEOTIDE SEQUENCE [LARGE SCALE GENOMIC DNA]</scope>
    <source>
        <strain evidence="2 3">SP2</strain>
    </source>
</reference>
<dbReference type="AlphaFoldDB" id="A0A1I3S8P8"/>
<protein>
    <recommendedName>
        <fullName evidence="1">Halobacterial output domain-containing protein</fullName>
    </recommendedName>
</protein>
<feature type="domain" description="Halobacterial output" evidence="1">
    <location>
        <begin position="4"/>
        <end position="75"/>
    </location>
</feature>
<dbReference type="RefSeq" id="WP_005581229.1">
    <property type="nucleotide sequence ID" value="NZ_FORO01000038.1"/>
</dbReference>
<organism evidence="2 3">
    <name type="scientific">Natronobacterium gregoryi</name>
    <dbReference type="NCBI Taxonomy" id="44930"/>
    <lineage>
        <taxon>Archaea</taxon>
        <taxon>Methanobacteriati</taxon>
        <taxon>Methanobacteriota</taxon>
        <taxon>Stenosarchaea group</taxon>
        <taxon>Halobacteria</taxon>
        <taxon>Halobacteriales</taxon>
        <taxon>Natrialbaceae</taxon>
        <taxon>Natronobacterium</taxon>
    </lineage>
</organism>
<evidence type="ECO:0000313" key="2">
    <source>
        <dbReference type="EMBL" id="SFJ54770.1"/>
    </source>
</evidence>
<proteinExistence type="predicted"/>
<dbReference type="GeneID" id="14206762"/>
<accession>A0A1I3S8P8</accession>
<evidence type="ECO:0000259" key="1">
    <source>
        <dbReference type="Pfam" id="PF18545"/>
    </source>
</evidence>